<feature type="transmembrane region" description="Helical" evidence="10">
    <location>
        <begin position="55"/>
        <end position="81"/>
    </location>
</feature>
<dbReference type="GO" id="GO:0005524">
    <property type="term" value="F:ATP binding"/>
    <property type="evidence" value="ECO:0007669"/>
    <property type="project" value="UniProtKB-KW"/>
</dbReference>
<dbReference type="PANTHER" id="PTHR43294">
    <property type="entry name" value="SODIUM/POTASSIUM-TRANSPORTING ATPASE SUBUNIT ALPHA"/>
    <property type="match status" value="1"/>
</dbReference>
<dbReference type="NCBIfam" id="TIGR01494">
    <property type="entry name" value="ATPase_P-type"/>
    <property type="match status" value="2"/>
</dbReference>
<dbReference type="Gene3D" id="1.20.1110.10">
    <property type="entry name" value="Calcium-transporting ATPase, transmembrane domain"/>
    <property type="match status" value="1"/>
</dbReference>
<dbReference type="GO" id="GO:1902600">
    <property type="term" value="P:proton transmembrane transport"/>
    <property type="evidence" value="ECO:0007669"/>
    <property type="project" value="TreeGrafter"/>
</dbReference>
<keyword evidence="6" id="KW-0067">ATP-binding</keyword>
<evidence type="ECO:0000256" key="3">
    <source>
        <dbReference type="ARBA" id="ARBA00022475"/>
    </source>
</evidence>
<dbReference type="GO" id="GO:0030007">
    <property type="term" value="P:intracellular potassium ion homeostasis"/>
    <property type="evidence" value="ECO:0007669"/>
    <property type="project" value="TreeGrafter"/>
</dbReference>
<keyword evidence="13" id="KW-1185">Reference proteome</keyword>
<dbReference type="EMBL" id="FNVP01000012">
    <property type="protein sequence ID" value="SEG40287.1"/>
    <property type="molecule type" value="Genomic_DNA"/>
</dbReference>
<dbReference type="Gene3D" id="3.40.1110.10">
    <property type="entry name" value="Calcium-transporting ATPase, cytoplasmic domain N"/>
    <property type="match status" value="1"/>
</dbReference>
<evidence type="ECO:0000256" key="5">
    <source>
        <dbReference type="ARBA" id="ARBA00022741"/>
    </source>
</evidence>
<dbReference type="GO" id="GO:0005391">
    <property type="term" value="F:P-type sodium:potassium-exchanging transporter activity"/>
    <property type="evidence" value="ECO:0007669"/>
    <property type="project" value="TreeGrafter"/>
</dbReference>
<evidence type="ECO:0000256" key="7">
    <source>
        <dbReference type="ARBA" id="ARBA00022967"/>
    </source>
</evidence>
<keyword evidence="7" id="KW-1278">Translocase</keyword>
<feature type="transmembrane region" description="Helical" evidence="10">
    <location>
        <begin position="251"/>
        <end position="269"/>
    </location>
</feature>
<accession>A0A1H5ZX81</accession>
<evidence type="ECO:0000256" key="2">
    <source>
        <dbReference type="ARBA" id="ARBA00005675"/>
    </source>
</evidence>
<dbReference type="InterPro" id="IPR006068">
    <property type="entry name" value="ATPase_P-typ_cation-transptr_C"/>
</dbReference>
<dbReference type="RefSeq" id="WP_104000603.1">
    <property type="nucleotide sequence ID" value="NZ_FNVP01000012.1"/>
</dbReference>
<dbReference type="InterPro" id="IPR004014">
    <property type="entry name" value="ATPase_P-typ_cation-transptr_N"/>
</dbReference>
<comment type="similarity">
    <text evidence="2">Belongs to the cation transport ATPase (P-type) (TC 3.A.3) family. Type IIA subfamily.</text>
</comment>
<dbReference type="SFLD" id="SFLDS00003">
    <property type="entry name" value="Haloacid_Dehalogenase"/>
    <property type="match status" value="1"/>
</dbReference>
<keyword evidence="3" id="KW-1003">Cell membrane</keyword>
<sequence>MKIKYPQSYPHSFSVEEVVIAFQTDSESGLSQSEAEKRTREFGPNIYQAQKQKSIWLMMLLQFKSPIVYLLFFAVAVTFYFQNVIEAIAILVVIMVNALIGFLMELQARNSMNALKEMDVIHSKVIRDGKVQEIPSEKIVPGDIIVLEAGDVIPGDAHLIESNQLQCEESSLTGESLPTEKNTDKLAKDIALGDQFNMVFKGTSVTNGTGKAVITGIAQHTQLGTITSLVESSEEKETPLDKKIGALSKKLIWITLAMTGIFAITGIIQGKDWVLILETSIALSVAAFPEGLPIVATVALAYGMLLMAKRNAIVKKLSAVETLGSTNVILTDKTGTLTENKIYVDTFSFPNEKIKVSIKDNVLSFAEGNIKKSEAEFQKLILIGALCNNASPKKGDDKTELIGDPIEIALVHLADASGSSTKELKLQYERTGEIPFSSDTKIMGTLHKNSNGYFVAAKGSVEHLLIKCSKIQTGDTIQNLSEEDRKNILAQSEEMAADGLRVLAFAFKEEAEINKDDFLNSLVYVAMIGFLDPPRLDIKEAMLTCRKAGIKIVMITGDHPLTALNIAKKVGLVDENEQNAITGIDMPDMESLSDEWNKKILSTAVFARTTPKQKLEIVATYQKAGNIVAMTGDGVNDAPALKKSDIGIAMGLRGTQVAKETASIILKDDSFESIAQAVSHGREIFQNIQKFVIYLVSCNLSEIFIVTTLGFVAPASTLLPLQILFLNMVTDVFPALALGLGKGDKTVMERPPRDPKLLILSNRDWITISLYAAAMTLAIIVAVFYCKQTISTDSKIINNVAFITLAFAQLFHVFNMSSPHSNFFVNDITKNKFVWIALLICTALMVLVFAIPQMRSVLRLDVLPAQVWLVSILAGLIPLLLVQVYKFIWKRKSLK</sequence>
<dbReference type="SUPFAM" id="SSF81660">
    <property type="entry name" value="Metal cation-transporting ATPase, ATP-binding domain N"/>
    <property type="match status" value="1"/>
</dbReference>
<evidence type="ECO:0000313" key="12">
    <source>
        <dbReference type="EMBL" id="SEG40287.1"/>
    </source>
</evidence>
<evidence type="ECO:0000259" key="11">
    <source>
        <dbReference type="SMART" id="SM00831"/>
    </source>
</evidence>
<dbReference type="PANTHER" id="PTHR43294:SF21">
    <property type="entry name" value="CATION TRANSPORTING ATPASE"/>
    <property type="match status" value="1"/>
</dbReference>
<feature type="transmembrane region" description="Helical" evidence="10">
    <location>
        <begin position="87"/>
        <end position="106"/>
    </location>
</feature>
<dbReference type="Gene3D" id="2.70.150.10">
    <property type="entry name" value="Calcium-transporting ATPase, cytoplasmic transduction domain A"/>
    <property type="match status" value="1"/>
</dbReference>
<dbReference type="InterPro" id="IPR023299">
    <property type="entry name" value="ATPase_P-typ_cyto_dom_N"/>
</dbReference>
<dbReference type="InterPro" id="IPR044492">
    <property type="entry name" value="P_typ_ATPase_HD_dom"/>
</dbReference>
<dbReference type="SUPFAM" id="SSF81665">
    <property type="entry name" value="Calcium ATPase, transmembrane domain M"/>
    <property type="match status" value="1"/>
</dbReference>
<feature type="transmembrane region" description="Helical" evidence="10">
    <location>
        <begin position="719"/>
        <end position="740"/>
    </location>
</feature>
<dbReference type="InterPro" id="IPR023298">
    <property type="entry name" value="ATPase_P-typ_TM_dom_sf"/>
</dbReference>
<dbReference type="AlphaFoldDB" id="A0A1H5ZX81"/>
<reference evidence="13" key="1">
    <citation type="submission" date="2016-10" db="EMBL/GenBank/DDBJ databases">
        <authorList>
            <person name="Varghese N."/>
            <person name="Submissions S."/>
        </authorList>
    </citation>
    <scope>NUCLEOTIDE SEQUENCE [LARGE SCALE GENOMIC DNA]</scope>
    <source>
        <strain evidence="13">CGMCC 1.9230</strain>
    </source>
</reference>
<keyword evidence="9 10" id="KW-0472">Membrane</keyword>
<dbReference type="InterPro" id="IPR023214">
    <property type="entry name" value="HAD_sf"/>
</dbReference>
<evidence type="ECO:0000256" key="8">
    <source>
        <dbReference type="ARBA" id="ARBA00022989"/>
    </source>
</evidence>
<protein>
    <submittedName>
        <fullName evidence="12">Ca2+-transporting ATPase</fullName>
    </submittedName>
</protein>
<name>A0A1H5ZX81_9FLAO</name>
<feature type="transmembrane region" description="Helical" evidence="10">
    <location>
        <begin position="691"/>
        <end position="713"/>
    </location>
</feature>
<dbReference type="FunFam" id="3.40.50.1000:FF:000083">
    <property type="entry name" value="Sodium/potassium-transporting ATPase subunit alpha"/>
    <property type="match status" value="1"/>
</dbReference>
<evidence type="ECO:0000256" key="9">
    <source>
        <dbReference type="ARBA" id="ARBA00023136"/>
    </source>
</evidence>
<dbReference type="GO" id="GO:0036376">
    <property type="term" value="P:sodium ion export across plasma membrane"/>
    <property type="evidence" value="ECO:0007669"/>
    <property type="project" value="TreeGrafter"/>
</dbReference>
<dbReference type="Proteomes" id="UP000236737">
    <property type="component" value="Unassembled WGS sequence"/>
</dbReference>
<dbReference type="Pfam" id="PF13246">
    <property type="entry name" value="Cation_ATPase"/>
    <property type="match status" value="1"/>
</dbReference>
<comment type="subcellular location">
    <subcellularLocation>
        <location evidence="1">Cell membrane</location>
        <topology evidence="1">Multi-pass membrane protein</topology>
    </subcellularLocation>
</comment>
<dbReference type="SUPFAM" id="SSF56784">
    <property type="entry name" value="HAD-like"/>
    <property type="match status" value="1"/>
</dbReference>
<dbReference type="GO" id="GO:0006883">
    <property type="term" value="P:intracellular sodium ion homeostasis"/>
    <property type="evidence" value="ECO:0007669"/>
    <property type="project" value="TreeGrafter"/>
</dbReference>
<dbReference type="InterPro" id="IPR001757">
    <property type="entry name" value="P_typ_ATPase"/>
</dbReference>
<dbReference type="GO" id="GO:0005886">
    <property type="term" value="C:plasma membrane"/>
    <property type="evidence" value="ECO:0007669"/>
    <property type="project" value="UniProtKB-SubCell"/>
</dbReference>
<dbReference type="InterPro" id="IPR008250">
    <property type="entry name" value="ATPase_P-typ_transduc_dom_A_sf"/>
</dbReference>
<dbReference type="PROSITE" id="PS00154">
    <property type="entry name" value="ATPASE_E1_E2"/>
    <property type="match status" value="1"/>
</dbReference>
<dbReference type="SUPFAM" id="SSF81653">
    <property type="entry name" value="Calcium ATPase, transduction domain A"/>
    <property type="match status" value="1"/>
</dbReference>
<dbReference type="PRINTS" id="PR00120">
    <property type="entry name" value="HATPASE"/>
</dbReference>
<dbReference type="InterPro" id="IPR050510">
    <property type="entry name" value="Cation_transp_ATPase_P-type"/>
</dbReference>
<feature type="transmembrane region" description="Helical" evidence="10">
    <location>
        <begin position="834"/>
        <end position="854"/>
    </location>
</feature>
<dbReference type="InterPro" id="IPR018303">
    <property type="entry name" value="ATPase_P-typ_P_site"/>
</dbReference>
<dbReference type="InterPro" id="IPR059000">
    <property type="entry name" value="ATPase_P-type_domA"/>
</dbReference>
<gene>
    <name evidence="12" type="ORF">SAMN04488130_11240</name>
</gene>
<dbReference type="Gene3D" id="3.40.50.1000">
    <property type="entry name" value="HAD superfamily/HAD-like"/>
    <property type="match status" value="1"/>
</dbReference>
<evidence type="ECO:0000256" key="10">
    <source>
        <dbReference type="SAM" id="Phobius"/>
    </source>
</evidence>
<evidence type="ECO:0000313" key="13">
    <source>
        <dbReference type="Proteomes" id="UP000236737"/>
    </source>
</evidence>
<dbReference type="GO" id="GO:0016887">
    <property type="term" value="F:ATP hydrolysis activity"/>
    <property type="evidence" value="ECO:0007669"/>
    <property type="project" value="InterPro"/>
</dbReference>
<dbReference type="SMART" id="SM00831">
    <property type="entry name" value="Cation_ATPase_N"/>
    <property type="match status" value="1"/>
</dbReference>
<feature type="domain" description="Cation-transporting P-type ATPase N-terminal" evidence="11">
    <location>
        <begin position="9"/>
        <end position="83"/>
    </location>
</feature>
<keyword evidence="8 10" id="KW-1133">Transmembrane helix</keyword>
<evidence type="ECO:0000256" key="4">
    <source>
        <dbReference type="ARBA" id="ARBA00022692"/>
    </source>
</evidence>
<keyword evidence="5" id="KW-0547">Nucleotide-binding</keyword>
<dbReference type="PRINTS" id="PR00119">
    <property type="entry name" value="CATATPASE"/>
</dbReference>
<dbReference type="Pfam" id="PF00689">
    <property type="entry name" value="Cation_ATPase_C"/>
    <property type="match status" value="1"/>
</dbReference>
<evidence type="ECO:0000256" key="1">
    <source>
        <dbReference type="ARBA" id="ARBA00004651"/>
    </source>
</evidence>
<dbReference type="InterPro" id="IPR036412">
    <property type="entry name" value="HAD-like_sf"/>
</dbReference>
<dbReference type="Pfam" id="PF00122">
    <property type="entry name" value="E1-E2_ATPase"/>
    <property type="match status" value="1"/>
</dbReference>
<organism evidence="12 13">
    <name type="scientific">Flavobacterium urumqiense</name>
    <dbReference type="NCBI Taxonomy" id="935224"/>
    <lineage>
        <taxon>Bacteria</taxon>
        <taxon>Pseudomonadati</taxon>
        <taxon>Bacteroidota</taxon>
        <taxon>Flavobacteriia</taxon>
        <taxon>Flavobacteriales</taxon>
        <taxon>Flavobacteriaceae</taxon>
        <taxon>Flavobacterium</taxon>
    </lineage>
</organism>
<dbReference type="GO" id="GO:1990573">
    <property type="term" value="P:potassium ion import across plasma membrane"/>
    <property type="evidence" value="ECO:0007669"/>
    <property type="project" value="TreeGrafter"/>
</dbReference>
<dbReference type="SFLD" id="SFLDF00027">
    <property type="entry name" value="p-type_atpase"/>
    <property type="match status" value="1"/>
</dbReference>
<proteinExistence type="inferred from homology"/>
<dbReference type="OrthoDB" id="1521937at2"/>
<feature type="transmembrane region" description="Helical" evidence="10">
    <location>
        <begin position="796"/>
        <end position="814"/>
    </location>
</feature>
<feature type="transmembrane region" description="Helical" evidence="10">
    <location>
        <begin position="866"/>
        <end position="888"/>
    </location>
</feature>
<dbReference type="SFLD" id="SFLDG00002">
    <property type="entry name" value="C1.7:_P-type_atpase_like"/>
    <property type="match status" value="1"/>
</dbReference>
<dbReference type="Pfam" id="PF00690">
    <property type="entry name" value="Cation_ATPase_N"/>
    <property type="match status" value="1"/>
</dbReference>
<keyword evidence="4 10" id="KW-0812">Transmembrane</keyword>
<feature type="transmembrane region" description="Helical" evidence="10">
    <location>
        <begin position="281"/>
        <end position="308"/>
    </location>
</feature>
<feature type="transmembrane region" description="Helical" evidence="10">
    <location>
        <begin position="765"/>
        <end position="784"/>
    </location>
</feature>
<evidence type="ECO:0000256" key="6">
    <source>
        <dbReference type="ARBA" id="ARBA00022840"/>
    </source>
</evidence>